<evidence type="ECO:0000313" key="2">
    <source>
        <dbReference type="Proteomes" id="UP000480178"/>
    </source>
</evidence>
<keyword evidence="2" id="KW-1185">Reference proteome</keyword>
<name>A0A6C0GST7_9BACT</name>
<accession>A0A6C0GST7</accession>
<dbReference type="RefSeq" id="WP_162447158.1">
    <property type="nucleotide sequence ID" value="NZ_CP048222.1"/>
</dbReference>
<sequence>MATTEHENAKAANEVDCATIFHNTKKVSIGAATTTLACFGSRLTNVLLLAHKAGSKLSLCHTVLAQGSLKNSRFCRLLGRQNKSKTA</sequence>
<protein>
    <submittedName>
        <fullName evidence="1">Uncharacterized protein</fullName>
    </submittedName>
</protein>
<gene>
    <name evidence="1" type="ORF">GXP67_33490</name>
</gene>
<organism evidence="1 2">
    <name type="scientific">Rhodocytophaga rosea</name>
    <dbReference type="NCBI Taxonomy" id="2704465"/>
    <lineage>
        <taxon>Bacteria</taxon>
        <taxon>Pseudomonadati</taxon>
        <taxon>Bacteroidota</taxon>
        <taxon>Cytophagia</taxon>
        <taxon>Cytophagales</taxon>
        <taxon>Rhodocytophagaceae</taxon>
        <taxon>Rhodocytophaga</taxon>
    </lineage>
</organism>
<dbReference type="KEGG" id="rhoz:GXP67_33490"/>
<reference evidence="1 2" key="1">
    <citation type="submission" date="2020-01" db="EMBL/GenBank/DDBJ databases">
        <authorList>
            <person name="Kim M.K."/>
        </authorList>
    </citation>
    <scope>NUCLEOTIDE SEQUENCE [LARGE SCALE GENOMIC DNA]</scope>
    <source>
        <strain evidence="1 2">172606-1</strain>
    </source>
</reference>
<dbReference type="Proteomes" id="UP000480178">
    <property type="component" value="Chromosome"/>
</dbReference>
<evidence type="ECO:0000313" key="1">
    <source>
        <dbReference type="EMBL" id="QHT71218.1"/>
    </source>
</evidence>
<dbReference type="AlphaFoldDB" id="A0A6C0GST7"/>
<dbReference type="EMBL" id="CP048222">
    <property type="protein sequence ID" value="QHT71218.1"/>
    <property type="molecule type" value="Genomic_DNA"/>
</dbReference>
<proteinExistence type="predicted"/>